<dbReference type="EMBL" id="ML119675">
    <property type="protein sequence ID" value="RPA81940.1"/>
    <property type="molecule type" value="Genomic_DNA"/>
</dbReference>
<dbReference type="InterPro" id="IPR002110">
    <property type="entry name" value="Ankyrin_rpt"/>
</dbReference>
<evidence type="ECO:0000313" key="2">
    <source>
        <dbReference type="EMBL" id="RPA81940.1"/>
    </source>
</evidence>
<dbReference type="Gene3D" id="1.25.40.20">
    <property type="entry name" value="Ankyrin repeat-containing domain"/>
    <property type="match status" value="1"/>
</dbReference>
<protein>
    <submittedName>
        <fullName evidence="2">Uncharacterized protein</fullName>
    </submittedName>
</protein>
<dbReference type="AlphaFoldDB" id="A0A3N4ICS7"/>
<gene>
    <name evidence="2" type="ORF">BJ508DRAFT_414425</name>
</gene>
<dbReference type="PROSITE" id="PS50088">
    <property type="entry name" value="ANK_REPEAT"/>
    <property type="match status" value="1"/>
</dbReference>
<feature type="repeat" description="ANK" evidence="1">
    <location>
        <begin position="189"/>
        <end position="217"/>
    </location>
</feature>
<dbReference type="SUPFAM" id="SSF48403">
    <property type="entry name" value="Ankyrin repeat"/>
    <property type="match status" value="1"/>
</dbReference>
<sequence>MGTTFKSLPLDIHYSLSQYLSSFSFTALARTNHHFRTIYEPLLYCRAAQAVRAFLLSNRTPFSPSKNVLLFYEFEKIRNYLGHLATLNAIRHFFDALGPDDEDDFALMVLADVSSVHNLSGGTRYDVIEQVLIPRVLPRQSTESAEMHWGRILWVAMIEEDNIELLRFLARKGLDITQPFYINKVRLLPLNEVAVQGSPEMLKFLLEMGADLNGIDHLNMTPLSRLAAETDGVEKSNIDRIYRKTQALVLAGAHPGGPTATKHPLAELWMNFLMRGAHWQNHGSVGEWFRT</sequence>
<dbReference type="OrthoDB" id="426293at2759"/>
<reference evidence="2 3" key="1">
    <citation type="journal article" date="2018" name="Nat. Ecol. Evol.">
        <title>Pezizomycetes genomes reveal the molecular basis of ectomycorrhizal truffle lifestyle.</title>
        <authorList>
            <person name="Murat C."/>
            <person name="Payen T."/>
            <person name="Noel B."/>
            <person name="Kuo A."/>
            <person name="Morin E."/>
            <person name="Chen J."/>
            <person name="Kohler A."/>
            <person name="Krizsan K."/>
            <person name="Balestrini R."/>
            <person name="Da Silva C."/>
            <person name="Montanini B."/>
            <person name="Hainaut M."/>
            <person name="Levati E."/>
            <person name="Barry K.W."/>
            <person name="Belfiori B."/>
            <person name="Cichocki N."/>
            <person name="Clum A."/>
            <person name="Dockter R.B."/>
            <person name="Fauchery L."/>
            <person name="Guy J."/>
            <person name="Iotti M."/>
            <person name="Le Tacon F."/>
            <person name="Lindquist E.A."/>
            <person name="Lipzen A."/>
            <person name="Malagnac F."/>
            <person name="Mello A."/>
            <person name="Molinier V."/>
            <person name="Miyauchi S."/>
            <person name="Poulain J."/>
            <person name="Riccioni C."/>
            <person name="Rubini A."/>
            <person name="Sitrit Y."/>
            <person name="Splivallo R."/>
            <person name="Traeger S."/>
            <person name="Wang M."/>
            <person name="Zifcakova L."/>
            <person name="Wipf D."/>
            <person name="Zambonelli A."/>
            <person name="Paolocci F."/>
            <person name="Nowrousian M."/>
            <person name="Ottonello S."/>
            <person name="Baldrian P."/>
            <person name="Spatafora J.W."/>
            <person name="Henrissat B."/>
            <person name="Nagy L.G."/>
            <person name="Aury J.M."/>
            <person name="Wincker P."/>
            <person name="Grigoriev I.V."/>
            <person name="Bonfante P."/>
            <person name="Martin F.M."/>
        </authorList>
    </citation>
    <scope>NUCLEOTIDE SEQUENCE [LARGE SCALE GENOMIC DNA]</scope>
    <source>
        <strain evidence="2 3">RN42</strain>
    </source>
</reference>
<evidence type="ECO:0000256" key="1">
    <source>
        <dbReference type="PROSITE-ProRule" id="PRU00023"/>
    </source>
</evidence>
<proteinExistence type="predicted"/>
<dbReference type="InterPro" id="IPR036770">
    <property type="entry name" value="Ankyrin_rpt-contain_sf"/>
</dbReference>
<organism evidence="2 3">
    <name type="scientific">Ascobolus immersus RN42</name>
    <dbReference type="NCBI Taxonomy" id="1160509"/>
    <lineage>
        <taxon>Eukaryota</taxon>
        <taxon>Fungi</taxon>
        <taxon>Dikarya</taxon>
        <taxon>Ascomycota</taxon>
        <taxon>Pezizomycotina</taxon>
        <taxon>Pezizomycetes</taxon>
        <taxon>Pezizales</taxon>
        <taxon>Ascobolaceae</taxon>
        <taxon>Ascobolus</taxon>
    </lineage>
</organism>
<dbReference type="Proteomes" id="UP000275078">
    <property type="component" value="Unassembled WGS sequence"/>
</dbReference>
<keyword evidence="1" id="KW-0040">ANK repeat</keyword>
<evidence type="ECO:0000313" key="3">
    <source>
        <dbReference type="Proteomes" id="UP000275078"/>
    </source>
</evidence>
<keyword evidence="3" id="KW-1185">Reference proteome</keyword>
<name>A0A3N4ICS7_ASCIM</name>
<accession>A0A3N4ICS7</accession>